<dbReference type="AlphaFoldDB" id="A0A8X6RLZ1"/>
<evidence type="ECO:0000313" key="3">
    <source>
        <dbReference type="Proteomes" id="UP000887159"/>
    </source>
</evidence>
<dbReference type="InterPro" id="IPR036397">
    <property type="entry name" value="RNaseH_sf"/>
</dbReference>
<dbReference type="GO" id="GO:0003676">
    <property type="term" value="F:nucleic acid binding"/>
    <property type="evidence" value="ECO:0007669"/>
    <property type="project" value="InterPro"/>
</dbReference>
<proteinExistence type="predicted"/>
<keyword evidence="3" id="KW-1185">Reference proteome</keyword>
<dbReference type="EMBL" id="BMAU01021176">
    <property type="protein sequence ID" value="GFX93996.1"/>
    <property type="molecule type" value="Genomic_DNA"/>
</dbReference>
<organism evidence="2 3">
    <name type="scientific">Trichonephila clavipes</name>
    <name type="common">Golden silk orbweaver</name>
    <name type="synonym">Nephila clavipes</name>
    <dbReference type="NCBI Taxonomy" id="2585209"/>
    <lineage>
        <taxon>Eukaryota</taxon>
        <taxon>Metazoa</taxon>
        <taxon>Ecdysozoa</taxon>
        <taxon>Arthropoda</taxon>
        <taxon>Chelicerata</taxon>
        <taxon>Arachnida</taxon>
        <taxon>Araneae</taxon>
        <taxon>Araneomorphae</taxon>
        <taxon>Entelegynae</taxon>
        <taxon>Araneoidea</taxon>
        <taxon>Nephilidae</taxon>
        <taxon>Trichonephila</taxon>
    </lineage>
</organism>
<dbReference type="Gene3D" id="3.30.420.10">
    <property type="entry name" value="Ribonuclease H-like superfamily/Ribonuclease H"/>
    <property type="match status" value="1"/>
</dbReference>
<sequence>MRKRDRWMQEGTTDQRGRSHPPQCTTSREERQIVCMSVMDRSVTSRTIAQLIESITHHSVSTPFTAEWSVHKTSIAWSTLGAEPQTSPPPMYALPYKQPVRHLRGVGASCPSLPSGPHVSRIVQRFVNNQIELLSWPAHSPDLSPIENM</sequence>
<feature type="region of interest" description="Disordered" evidence="1">
    <location>
        <begin position="1"/>
        <end position="28"/>
    </location>
</feature>
<evidence type="ECO:0000313" key="2">
    <source>
        <dbReference type="EMBL" id="GFX93996.1"/>
    </source>
</evidence>
<accession>A0A8X6RLZ1</accession>
<reference evidence="2" key="1">
    <citation type="submission" date="2020-08" db="EMBL/GenBank/DDBJ databases">
        <title>Multicomponent nature underlies the extraordinary mechanical properties of spider dragline silk.</title>
        <authorList>
            <person name="Kono N."/>
            <person name="Nakamura H."/>
            <person name="Mori M."/>
            <person name="Yoshida Y."/>
            <person name="Ohtoshi R."/>
            <person name="Malay A.D."/>
            <person name="Moran D.A.P."/>
            <person name="Tomita M."/>
            <person name="Numata K."/>
            <person name="Arakawa K."/>
        </authorList>
    </citation>
    <scope>NUCLEOTIDE SEQUENCE</scope>
</reference>
<protein>
    <submittedName>
        <fullName evidence="2">Uncharacterized protein</fullName>
    </submittedName>
</protein>
<comment type="caution">
    <text evidence="2">The sequence shown here is derived from an EMBL/GenBank/DDBJ whole genome shotgun (WGS) entry which is preliminary data.</text>
</comment>
<gene>
    <name evidence="2" type="primary">X975_22355</name>
    <name evidence="2" type="ORF">TNCV_3413581</name>
</gene>
<dbReference type="Proteomes" id="UP000887159">
    <property type="component" value="Unassembled WGS sequence"/>
</dbReference>
<name>A0A8X6RLZ1_TRICX</name>
<evidence type="ECO:0000256" key="1">
    <source>
        <dbReference type="SAM" id="MobiDB-lite"/>
    </source>
</evidence>